<gene>
    <name evidence="1" type="ORF">A6V37_29855</name>
</gene>
<accession>A0A1A9N465</accession>
<dbReference type="Proteomes" id="UP000078116">
    <property type="component" value="Unassembled WGS sequence"/>
</dbReference>
<dbReference type="AlphaFoldDB" id="A0A1A9N465"/>
<organism evidence="1 2">
    <name type="scientific">Paraburkholderia ginsengiterrae</name>
    <dbReference type="NCBI Taxonomy" id="1462993"/>
    <lineage>
        <taxon>Bacteria</taxon>
        <taxon>Pseudomonadati</taxon>
        <taxon>Pseudomonadota</taxon>
        <taxon>Betaproteobacteria</taxon>
        <taxon>Burkholderiales</taxon>
        <taxon>Burkholderiaceae</taxon>
        <taxon>Paraburkholderia</taxon>
    </lineage>
</organism>
<protein>
    <submittedName>
        <fullName evidence="1">Uncharacterized protein</fullName>
    </submittedName>
</protein>
<reference evidence="1 2" key="1">
    <citation type="submission" date="2016-04" db="EMBL/GenBank/DDBJ databases">
        <title>Reclassification of Paraburkholderia panaciterrae (Farh et al. 2015) Dobritsa &amp; Samadpour 2016 as a later homotypic synonym of Paraburkholderia ginsengiterrae (Farh et al. 2015) Dobritsa &amp; Samadpour 2016.</title>
        <authorList>
            <person name="Dobritsa A.P."/>
            <person name="Kutumbaka K."/>
            <person name="Samadpour M."/>
        </authorList>
    </citation>
    <scope>NUCLEOTIDE SEQUENCE [LARGE SCALE GENOMIC DNA]</scope>
    <source>
        <strain evidence="1 2">DCY85</strain>
    </source>
</reference>
<name>A0A1A9N465_9BURK</name>
<proteinExistence type="predicted"/>
<comment type="caution">
    <text evidence="1">The sequence shown here is derived from an EMBL/GenBank/DDBJ whole genome shotgun (WGS) entry which is preliminary data.</text>
</comment>
<evidence type="ECO:0000313" key="1">
    <source>
        <dbReference type="EMBL" id="OAJ57162.1"/>
    </source>
</evidence>
<sequence>MRRLMPAASTSRLQNAVMGGTLAQAFKLMHDTVIAQRQTVATEAKGVAVPLPLRSLYQRAVQHFPGQAKIFPKSVNINDPPAWRDPFVGVNVRPHEPGHDGARQGIGLLEFPQDRDQRLMGV</sequence>
<dbReference type="EMBL" id="LXKA01000329">
    <property type="protein sequence ID" value="OAJ57162.1"/>
    <property type="molecule type" value="Genomic_DNA"/>
</dbReference>
<evidence type="ECO:0000313" key="2">
    <source>
        <dbReference type="Proteomes" id="UP000078116"/>
    </source>
</evidence>